<dbReference type="Gene3D" id="3.20.20.480">
    <property type="entry name" value="Trimethylamine methyltransferase-like"/>
    <property type="match status" value="1"/>
</dbReference>
<comment type="caution">
    <text evidence="4">The sequence shown here is derived from an EMBL/GenBank/DDBJ whole genome shotgun (WGS) entry which is preliminary data.</text>
</comment>
<dbReference type="GO" id="GO:0008168">
    <property type="term" value="F:methyltransferase activity"/>
    <property type="evidence" value="ECO:0007669"/>
    <property type="project" value="UniProtKB-KW"/>
</dbReference>
<dbReference type="InterPro" id="IPR038601">
    <property type="entry name" value="MttB-like_sf"/>
</dbReference>
<comment type="similarity">
    <text evidence="1">Belongs to the trimethylamine methyltransferase family.</text>
</comment>
<dbReference type="EMBL" id="LAZR01031446">
    <property type="protein sequence ID" value="KKL53735.1"/>
    <property type="molecule type" value="Genomic_DNA"/>
</dbReference>
<name>A0A0F9F930_9ZZZZ</name>
<dbReference type="InterPro" id="IPR010426">
    <property type="entry name" value="MTTB_MeTrfase"/>
</dbReference>
<gene>
    <name evidence="4" type="ORF">LCGC14_2272480</name>
</gene>
<dbReference type="AlphaFoldDB" id="A0A0F9F930"/>
<protein>
    <recommendedName>
        <fullName evidence="5">Trimethylamine methyltransferase MttB</fullName>
    </recommendedName>
</protein>
<dbReference type="GO" id="GO:0015948">
    <property type="term" value="P:methanogenesis"/>
    <property type="evidence" value="ECO:0007669"/>
    <property type="project" value="InterPro"/>
</dbReference>
<keyword evidence="3" id="KW-0808">Transferase</keyword>
<proteinExistence type="inferred from homology"/>
<accession>A0A0F9F930</accession>
<evidence type="ECO:0000256" key="1">
    <source>
        <dbReference type="ARBA" id="ARBA00007137"/>
    </source>
</evidence>
<evidence type="ECO:0008006" key="5">
    <source>
        <dbReference type="Google" id="ProtNLM"/>
    </source>
</evidence>
<evidence type="ECO:0000313" key="4">
    <source>
        <dbReference type="EMBL" id="KKL53735.1"/>
    </source>
</evidence>
<reference evidence="4" key="1">
    <citation type="journal article" date="2015" name="Nature">
        <title>Complex archaea that bridge the gap between prokaryotes and eukaryotes.</title>
        <authorList>
            <person name="Spang A."/>
            <person name="Saw J.H."/>
            <person name="Jorgensen S.L."/>
            <person name="Zaremba-Niedzwiedzka K."/>
            <person name="Martijn J."/>
            <person name="Lind A.E."/>
            <person name="van Eijk R."/>
            <person name="Schleper C."/>
            <person name="Guy L."/>
            <person name="Ettema T.J."/>
        </authorList>
    </citation>
    <scope>NUCLEOTIDE SEQUENCE</scope>
</reference>
<dbReference type="GO" id="GO:0032259">
    <property type="term" value="P:methylation"/>
    <property type="evidence" value="ECO:0007669"/>
    <property type="project" value="UniProtKB-KW"/>
</dbReference>
<sequence length="341" mass="36879">MDMPDDTQPVHNLEAMLTNTGKHIFLGADSVRSLICMIELASICVGGNDNFQKRPIFTVNVSPFSPLCLPENECELIMEAAKSGVGILILPMGLSGGTSPPTLAGILVTHNAEVLSSIVLAQLTKKGAPCTYGSTSTILDLRFGTASIGSPEYGMINASVAKLARYYRLPCFVGGGASDSKKPDIQSGYEFTLSAALSALAGGNILFGSGVLEQGLTFDLAKLIMDAEMMRMIQVAIQGIFVTDETLAVEVIHEVGSGGTYITHDASLKNMRNQSRANLFDRRNRKDWVEWTRGKTIQERAYEAAMDILQNHKPLPLPDNAAMEMKEVVAGFEAKKRMDKK</sequence>
<evidence type="ECO:0000256" key="2">
    <source>
        <dbReference type="ARBA" id="ARBA00022603"/>
    </source>
</evidence>
<dbReference type="Pfam" id="PF06253">
    <property type="entry name" value="MTTB"/>
    <property type="match status" value="1"/>
</dbReference>
<organism evidence="4">
    <name type="scientific">marine sediment metagenome</name>
    <dbReference type="NCBI Taxonomy" id="412755"/>
    <lineage>
        <taxon>unclassified sequences</taxon>
        <taxon>metagenomes</taxon>
        <taxon>ecological metagenomes</taxon>
    </lineage>
</organism>
<evidence type="ECO:0000256" key="3">
    <source>
        <dbReference type="ARBA" id="ARBA00022679"/>
    </source>
</evidence>
<keyword evidence="2" id="KW-0489">Methyltransferase</keyword>